<dbReference type="GO" id="GO:0016829">
    <property type="term" value="F:lyase activity"/>
    <property type="evidence" value="ECO:0007669"/>
    <property type="project" value="UniProtKB-KW"/>
</dbReference>
<dbReference type="GO" id="GO:0006635">
    <property type="term" value="P:fatty acid beta-oxidation"/>
    <property type="evidence" value="ECO:0007669"/>
    <property type="project" value="TreeGrafter"/>
</dbReference>
<keyword evidence="2" id="KW-0456">Lyase</keyword>
<keyword evidence="1" id="KW-0443">Lipid metabolism</keyword>
<comment type="caution">
    <text evidence="3">The sequence shown here is derived from an EMBL/GenBank/DDBJ whole genome shotgun (WGS) entry which is preliminary data.</text>
</comment>
<dbReference type="Proteomes" id="UP000253307">
    <property type="component" value="Unassembled WGS sequence"/>
</dbReference>
<evidence type="ECO:0000256" key="1">
    <source>
        <dbReference type="ARBA" id="ARBA00023098"/>
    </source>
</evidence>
<dbReference type="AlphaFoldDB" id="A0A368BUI9"/>
<dbReference type="NCBIfam" id="NF005925">
    <property type="entry name" value="PRK07938.1"/>
    <property type="match status" value="1"/>
</dbReference>
<organism evidence="3 4">
    <name type="scientific">SAR86 cluster bacterium</name>
    <dbReference type="NCBI Taxonomy" id="2030880"/>
    <lineage>
        <taxon>Bacteria</taxon>
        <taxon>Pseudomonadati</taxon>
        <taxon>Pseudomonadota</taxon>
        <taxon>Gammaproteobacteria</taxon>
        <taxon>SAR86 cluster</taxon>
    </lineage>
</organism>
<reference evidence="3 4" key="1">
    <citation type="journal article" date="2018" name="Microbiome">
        <title>Fine metagenomic profile of the Mediterranean stratified and mixed water columns revealed by assembly and recruitment.</title>
        <authorList>
            <person name="Haro-Moreno J.M."/>
            <person name="Lopez-Perez M."/>
            <person name="De La Torre J.R."/>
            <person name="Picazo A."/>
            <person name="Camacho A."/>
            <person name="Rodriguez-Valera F."/>
        </authorList>
    </citation>
    <scope>NUCLEOTIDE SEQUENCE [LARGE SCALE GENOMIC DNA]</scope>
    <source>
        <strain evidence="3">MED-G82</strain>
    </source>
</reference>
<gene>
    <name evidence="3" type="ORF">DBW96_02780</name>
</gene>
<evidence type="ECO:0000256" key="2">
    <source>
        <dbReference type="ARBA" id="ARBA00023239"/>
    </source>
</evidence>
<sequence>MSIDINVSNNIAIIELDVPPVNAFDSSQWFDLSKSIDELSFSNDARVIVIRAQGKGFCAGVDIKELQADSSKIHAVNDGCWKVARAIHVCNLPVISACHGFVLGGGILIAGASDIVLATEDAFFGLPEIDRGALGGGAHLSRLFPLQKVRKMMLTGEPISADEAYRLGSIESLHSNISELHEAANEIAKSIAEKSPIAVNLAKKALNQIEAKDVDEAYKSEQNFTIELYQSSDSQEARDAFIEKRDADFEK</sequence>
<dbReference type="SUPFAM" id="SSF52096">
    <property type="entry name" value="ClpP/crotonase"/>
    <property type="match status" value="1"/>
</dbReference>
<dbReference type="Pfam" id="PF00378">
    <property type="entry name" value="ECH_1"/>
    <property type="match status" value="1"/>
</dbReference>
<dbReference type="PANTHER" id="PTHR11941:SF169">
    <property type="entry name" value="(7AS)-7A-METHYL-1,5-DIOXO-2,3,5,6,7,7A-HEXAHYDRO-1H-INDENE-CARBOXYL-COA HYDROLASE"/>
    <property type="match status" value="1"/>
</dbReference>
<name>A0A368BUI9_9GAMM</name>
<dbReference type="InterPro" id="IPR001753">
    <property type="entry name" value="Enoyl-CoA_hydra/iso"/>
</dbReference>
<dbReference type="InterPro" id="IPR029045">
    <property type="entry name" value="ClpP/crotonase-like_dom_sf"/>
</dbReference>
<dbReference type="Gene3D" id="3.90.226.10">
    <property type="entry name" value="2-enoyl-CoA Hydratase, Chain A, domain 1"/>
    <property type="match status" value="1"/>
</dbReference>
<dbReference type="CDD" id="cd06558">
    <property type="entry name" value="crotonase-like"/>
    <property type="match status" value="1"/>
</dbReference>
<dbReference type="EMBL" id="QOPE01000018">
    <property type="protein sequence ID" value="RCL40999.1"/>
    <property type="molecule type" value="Genomic_DNA"/>
</dbReference>
<proteinExistence type="predicted"/>
<protein>
    <submittedName>
        <fullName evidence="3">Enoyl-CoA hydratase family protein</fullName>
    </submittedName>
</protein>
<accession>A0A368BUI9</accession>
<evidence type="ECO:0000313" key="3">
    <source>
        <dbReference type="EMBL" id="RCL40999.1"/>
    </source>
</evidence>
<dbReference type="PANTHER" id="PTHR11941">
    <property type="entry name" value="ENOYL-COA HYDRATASE-RELATED"/>
    <property type="match status" value="1"/>
</dbReference>
<evidence type="ECO:0000313" key="4">
    <source>
        <dbReference type="Proteomes" id="UP000253307"/>
    </source>
</evidence>